<dbReference type="PROSITE" id="PS00380">
    <property type="entry name" value="RHODANESE_1"/>
    <property type="match status" value="1"/>
</dbReference>
<evidence type="ECO:0000256" key="2">
    <source>
        <dbReference type="ARBA" id="ARBA00022737"/>
    </source>
</evidence>
<dbReference type="eggNOG" id="KOG1529">
    <property type="taxonomic scope" value="Eukaryota"/>
</dbReference>
<evidence type="ECO:0000313" key="9">
    <source>
        <dbReference type="Proteomes" id="UP000026960"/>
    </source>
</evidence>
<evidence type="ECO:0000259" key="7">
    <source>
        <dbReference type="PROSITE" id="PS50206"/>
    </source>
</evidence>
<dbReference type="CDD" id="cd01449">
    <property type="entry name" value="TST_Repeat_2"/>
    <property type="match status" value="1"/>
</dbReference>
<evidence type="ECO:0000256" key="4">
    <source>
        <dbReference type="ARBA" id="ARBA00050501"/>
    </source>
</evidence>
<dbReference type="InterPro" id="IPR001307">
    <property type="entry name" value="Thiosulphate_STrfase_CS"/>
</dbReference>
<evidence type="ECO:0000256" key="1">
    <source>
        <dbReference type="ARBA" id="ARBA00022679"/>
    </source>
</evidence>
<dbReference type="FunFam" id="3.40.250.10:FF:000001">
    <property type="entry name" value="Sulfurtransferase"/>
    <property type="match status" value="1"/>
</dbReference>
<evidence type="ECO:0000256" key="6">
    <source>
        <dbReference type="SAM" id="MobiDB-lite"/>
    </source>
</evidence>
<dbReference type="Gramene" id="OBART02G05130.1">
    <property type="protein sequence ID" value="OBART02G05130.1"/>
    <property type="gene ID" value="OBART02G05130"/>
</dbReference>
<evidence type="ECO:0000313" key="8">
    <source>
        <dbReference type="EnsemblPlants" id="OBART02G05130.1"/>
    </source>
</evidence>
<sequence>MLLARMAKAMSCTLMETGLVRRKMETCFTSPTRLILLLRPQPCAPPFSRSPSSRSSSASRQPTGPMAQDDSVVSAQWLHEHLGQPDVKVLDASWYMPVEKRDPLQEYQVAHIPGALFFDIDGIVDLTTDLPHMLPSQEAFAAAVSALDIKNHDKVIVYDGKGFFSAPRVWWMFRVYGHNKIWVLDGGLPQWRTSGFVLESSTPGDAVQKTKAANSVVERIYNGQLASDVTFQTEFQPHIFWTLEKVKHNMDAQSHQVVDARSKGRFDGVAPEPREGVRSGHIPGTKCVPFPEMFDDAPILLPADEIRKKFEQAGISLDRPIVVTCGSGVTACILALGLYRIGKQDIPVYDGSWTEWEALPDHDYPKVTSNGS</sequence>
<comment type="catalytic activity">
    <reaction evidence="4">
        <text>2-oxo-3-sulfanylpropanoate + [thioredoxin]-dithiol = [thioredoxin]-disulfide + hydrogen sulfide + pyruvate + H(+)</text>
        <dbReference type="Rhea" id="RHEA:21740"/>
        <dbReference type="Rhea" id="RHEA-COMP:10698"/>
        <dbReference type="Rhea" id="RHEA-COMP:10700"/>
        <dbReference type="ChEBI" id="CHEBI:15361"/>
        <dbReference type="ChEBI" id="CHEBI:15378"/>
        <dbReference type="ChEBI" id="CHEBI:29919"/>
        <dbReference type="ChEBI" id="CHEBI:29950"/>
        <dbReference type="ChEBI" id="CHEBI:50058"/>
        <dbReference type="ChEBI" id="CHEBI:57678"/>
        <dbReference type="EC" id="2.8.1.2"/>
    </reaction>
</comment>
<proteinExistence type="predicted"/>
<dbReference type="Gene3D" id="3.40.250.10">
    <property type="entry name" value="Rhodanese-like domain"/>
    <property type="match status" value="2"/>
</dbReference>
<feature type="domain" description="Rhodanese" evidence="7">
    <location>
        <begin position="83"/>
        <end position="200"/>
    </location>
</feature>
<protein>
    <recommendedName>
        <fullName evidence="7">Rhodanese domain-containing protein</fullName>
    </recommendedName>
</protein>
<reference evidence="8" key="2">
    <citation type="submission" date="2015-03" db="UniProtKB">
        <authorList>
            <consortium name="EnsemblPlants"/>
        </authorList>
    </citation>
    <scope>IDENTIFICATION</scope>
</reference>
<keyword evidence="2" id="KW-0677">Repeat</keyword>
<dbReference type="PANTHER" id="PTHR11364">
    <property type="entry name" value="THIOSULFATE SULFERTANSFERASE"/>
    <property type="match status" value="1"/>
</dbReference>
<feature type="domain" description="Rhodanese" evidence="7">
    <location>
        <begin position="251"/>
        <end position="365"/>
    </location>
</feature>
<feature type="region of interest" description="Disordered" evidence="6">
    <location>
        <begin position="45"/>
        <end position="70"/>
    </location>
</feature>
<dbReference type="SUPFAM" id="SSF52821">
    <property type="entry name" value="Rhodanese/Cell cycle control phosphatase"/>
    <property type="match status" value="2"/>
</dbReference>
<comment type="function">
    <text evidence="5">Catalyzes the transfer of a sulfur ion from a donor to cyanide or to other thiol compounds. Substrate preference is 3-mercaptopyruvate &gt; thiosulfate. Involved in embryo and seed development.</text>
</comment>
<name>A0A0D3F158_9ORYZ</name>
<evidence type="ECO:0000256" key="3">
    <source>
        <dbReference type="ARBA" id="ARBA00047549"/>
    </source>
</evidence>
<dbReference type="GO" id="GO:0004792">
    <property type="term" value="F:thiosulfate-cyanide sulfurtransferase activity"/>
    <property type="evidence" value="ECO:0007669"/>
    <property type="project" value="UniProtKB-EC"/>
</dbReference>
<dbReference type="CDD" id="cd01448">
    <property type="entry name" value="TST_Repeat_1"/>
    <property type="match status" value="1"/>
</dbReference>
<keyword evidence="1" id="KW-0808">Transferase</keyword>
<dbReference type="InterPro" id="IPR045078">
    <property type="entry name" value="TST/MPST-like"/>
</dbReference>
<dbReference type="InterPro" id="IPR001763">
    <property type="entry name" value="Rhodanese-like_dom"/>
</dbReference>
<dbReference type="EnsemblPlants" id="OBART02G05130.1">
    <property type="protein sequence ID" value="OBART02G05130.1"/>
    <property type="gene ID" value="OBART02G05130"/>
</dbReference>
<dbReference type="GO" id="GO:0005739">
    <property type="term" value="C:mitochondrion"/>
    <property type="evidence" value="ECO:0007669"/>
    <property type="project" value="TreeGrafter"/>
</dbReference>
<dbReference type="Proteomes" id="UP000026960">
    <property type="component" value="Chromosome 2"/>
</dbReference>
<keyword evidence="9" id="KW-1185">Reference proteome</keyword>
<dbReference type="GO" id="GO:0009793">
    <property type="term" value="P:embryo development ending in seed dormancy"/>
    <property type="evidence" value="ECO:0007669"/>
    <property type="project" value="UniProtKB-ARBA"/>
</dbReference>
<dbReference type="InterPro" id="IPR036873">
    <property type="entry name" value="Rhodanese-like_dom_sf"/>
</dbReference>
<evidence type="ECO:0000256" key="5">
    <source>
        <dbReference type="ARBA" id="ARBA00054064"/>
    </source>
</evidence>
<accession>A0A0D3F158</accession>
<dbReference type="PaxDb" id="65489-OBART02G05130.1"/>
<reference evidence="8" key="1">
    <citation type="journal article" date="2009" name="Rice">
        <title>De Novo Next Generation Sequencing of Plant Genomes.</title>
        <authorList>
            <person name="Rounsley S."/>
            <person name="Marri P.R."/>
            <person name="Yu Y."/>
            <person name="He R."/>
            <person name="Sisneros N."/>
            <person name="Goicoechea J.L."/>
            <person name="Lee S.J."/>
            <person name="Angelova A."/>
            <person name="Kudrna D."/>
            <person name="Luo M."/>
            <person name="Affourtit J."/>
            <person name="Desany B."/>
            <person name="Knight J."/>
            <person name="Niazi F."/>
            <person name="Egholm M."/>
            <person name="Wing R.A."/>
        </authorList>
    </citation>
    <scope>NUCLEOTIDE SEQUENCE [LARGE SCALE GENOMIC DNA]</scope>
    <source>
        <strain evidence="8">cv. IRGC 105608</strain>
    </source>
</reference>
<dbReference type="Pfam" id="PF00581">
    <property type="entry name" value="Rhodanese"/>
    <property type="match status" value="2"/>
</dbReference>
<dbReference type="SMART" id="SM00450">
    <property type="entry name" value="RHOD"/>
    <property type="match status" value="2"/>
</dbReference>
<comment type="catalytic activity">
    <reaction evidence="3">
        <text>thiosulfate + hydrogen cyanide = thiocyanate + sulfite + 2 H(+)</text>
        <dbReference type="Rhea" id="RHEA:16881"/>
        <dbReference type="ChEBI" id="CHEBI:15378"/>
        <dbReference type="ChEBI" id="CHEBI:17359"/>
        <dbReference type="ChEBI" id="CHEBI:18022"/>
        <dbReference type="ChEBI" id="CHEBI:18407"/>
        <dbReference type="ChEBI" id="CHEBI:33542"/>
        <dbReference type="EC" id="2.8.1.1"/>
    </reaction>
</comment>
<dbReference type="AlphaFoldDB" id="A0A0D3F158"/>
<feature type="compositionally biased region" description="Low complexity" evidence="6">
    <location>
        <begin position="46"/>
        <end position="60"/>
    </location>
</feature>
<dbReference type="PANTHER" id="PTHR11364:SF12">
    <property type="entry name" value="OS02G0167100 PROTEIN"/>
    <property type="match status" value="1"/>
</dbReference>
<dbReference type="GO" id="GO:0016784">
    <property type="term" value="F:3-mercaptopyruvate sulfurtransferase activity"/>
    <property type="evidence" value="ECO:0007669"/>
    <property type="project" value="UniProtKB-EC"/>
</dbReference>
<dbReference type="STRING" id="65489.A0A0D3F158"/>
<dbReference type="PROSITE" id="PS50206">
    <property type="entry name" value="RHODANESE_3"/>
    <property type="match status" value="2"/>
</dbReference>
<organism evidence="8">
    <name type="scientific">Oryza barthii</name>
    <dbReference type="NCBI Taxonomy" id="65489"/>
    <lineage>
        <taxon>Eukaryota</taxon>
        <taxon>Viridiplantae</taxon>
        <taxon>Streptophyta</taxon>
        <taxon>Embryophyta</taxon>
        <taxon>Tracheophyta</taxon>
        <taxon>Spermatophyta</taxon>
        <taxon>Magnoliopsida</taxon>
        <taxon>Liliopsida</taxon>
        <taxon>Poales</taxon>
        <taxon>Poaceae</taxon>
        <taxon>BOP clade</taxon>
        <taxon>Oryzoideae</taxon>
        <taxon>Oryzeae</taxon>
        <taxon>Oryzinae</taxon>
        <taxon>Oryza</taxon>
    </lineage>
</organism>
<dbReference type="FunFam" id="3.40.250.10:FF:000019">
    <property type="entry name" value="Sulfurtransferase"/>
    <property type="match status" value="1"/>
</dbReference>